<name>A0A5J4VI63_9EUKA</name>
<dbReference type="EMBL" id="SNRW01006906">
    <property type="protein sequence ID" value="KAA6382215.1"/>
    <property type="molecule type" value="Genomic_DNA"/>
</dbReference>
<dbReference type="AlphaFoldDB" id="A0A5J4VI63"/>
<evidence type="ECO:0000313" key="3">
    <source>
        <dbReference type="Proteomes" id="UP000324800"/>
    </source>
</evidence>
<accession>A0A5J4VI63</accession>
<reference evidence="2 3" key="1">
    <citation type="submission" date="2019-03" db="EMBL/GenBank/DDBJ databases">
        <title>Single cell metagenomics reveals metabolic interactions within the superorganism composed of flagellate Streblomastix strix and complex community of Bacteroidetes bacteria on its surface.</title>
        <authorList>
            <person name="Treitli S.C."/>
            <person name="Kolisko M."/>
            <person name="Husnik F."/>
            <person name="Keeling P."/>
            <person name="Hampl V."/>
        </authorList>
    </citation>
    <scope>NUCLEOTIDE SEQUENCE [LARGE SCALE GENOMIC DNA]</scope>
    <source>
        <strain evidence="2">ST1C</strain>
    </source>
</reference>
<gene>
    <name evidence="2" type="ORF">EZS28_022258</name>
</gene>
<dbReference type="Proteomes" id="UP000324800">
    <property type="component" value="Unassembled WGS sequence"/>
</dbReference>
<organism evidence="2 3">
    <name type="scientific">Streblomastix strix</name>
    <dbReference type="NCBI Taxonomy" id="222440"/>
    <lineage>
        <taxon>Eukaryota</taxon>
        <taxon>Metamonada</taxon>
        <taxon>Preaxostyla</taxon>
        <taxon>Oxymonadida</taxon>
        <taxon>Streblomastigidae</taxon>
        <taxon>Streblomastix</taxon>
    </lineage>
</organism>
<sequence>MAVNRLPLLEQDPERQKIAKQNSNAIRIESGWDFGRETGEQQDEFQKDFMKETQYLEIRPLSKKRKKHFYRKHQRSQKKQRNIQAQALFQYNNFFVGQSSQTILQLDELSETAKEGPISSTPYSNLDQNLILNVDLMWVIKDPFSILKGIQRQQIAGEAAQVHHAPRERFPTYGMVTKVAGTKQINIWTAPSTQLQENPTCEPKVLKKKETGHPSEVTSQEQMQLRSQTRTKVKTCSADFQMQIP</sequence>
<evidence type="ECO:0000256" key="1">
    <source>
        <dbReference type="SAM" id="MobiDB-lite"/>
    </source>
</evidence>
<protein>
    <submittedName>
        <fullName evidence="2">Uncharacterized protein</fullName>
    </submittedName>
</protein>
<proteinExistence type="predicted"/>
<comment type="caution">
    <text evidence="2">The sequence shown here is derived from an EMBL/GenBank/DDBJ whole genome shotgun (WGS) entry which is preliminary data.</text>
</comment>
<feature type="region of interest" description="Disordered" evidence="1">
    <location>
        <begin position="208"/>
        <end position="230"/>
    </location>
</feature>
<evidence type="ECO:0000313" key="2">
    <source>
        <dbReference type="EMBL" id="KAA6382215.1"/>
    </source>
</evidence>
<feature type="compositionally biased region" description="Polar residues" evidence="1">
    <location>
        <begin position="216"/>
        <end position="230"/>
    </location>
</feature>